<dbReference type="Pfam" id="PF00580">
    <property type="entry name" value="UvrD-helicase"/>
    <property type="match status" value="1"/>
</dbReference>
<evidence type="ECO:0000256" key="12">
    <source>
        <dbReference type="ARBA" id="ARBA00023235"/>
    </source>
</evidence>
<dbReference type="GO" id="GO:0043138">
    <property type="term" value="F:3'-5' DNA helicase activity"/>
    <property type="evidence" value="ECO:0007669"/>
    <property type="project" value="UniProtKB-UniRule"/>
</dbReference>
<evidence type="ECO:0000256" key="1">
    <source>
        <dbReference type="ARBA" id="ARBA00022722"/>
    </source>
</evidence>
<evidence type="ECO:0000256" key="5">
    <source>
        <dbReference type="ARBA" id="ARBA00022801"/>
    </source>
</evidence>
<dbReference type="Gene3D" id="1.10.3170.10">
    <property type="entry name" value="Recbcd, chain B, domain 2"/>
    <property type="match status" value="1"/>
</dbReference>
<reference evidence="21" key="1">
    <citation type="journal article" date="2024" name="Int. J. Syst. Evol. Microbiol.">
        <title>Methylomarinovum tepidoasis sp. nov., a moderately thermophilic methanotroph of the family Methylothermaceae isolated from a deep-sea hydrothermal field.</title>
        <authorList>
            <person name="Hirayama H."/>
            <person name="Takaki Y."/>
            <person name="Abe M."/>
            <person name="Miyazaki M."/>
            <person name="Uematsu K."/>
            <person name="Matsui Y."/>
            <person name="Takai K."/>
        </authorList>
    </citation>
    <scope>NUCLEOTIDE SEQUENCE [LARGE SCALE GENOMIC DNA]</scope>
    <source>
        <strain evidence="21">IN45</strain>
    </source>
</reference>
<comment type="domain">
    <text evidence="15">The C-terminal domain has nuclease activity and interacts with RecD. It interacts with RecA, facilitating its loading onto ssDNA.</text>
</comment>
<sequence>MKPLTTDTLFELPLAGTTLIEASAGTGKTYTLANLYLRHIAAGRQPRDILVVTFTNAATEELRGRIRLRLYQALAWLRDGEENDDAALSRFAAGLEDRDLTIRRLTLALQSMDEAAIYTIHGFCQRALEEFAFLSGQLFAMEIGEDEALRQQALADWWRRTLYPLEVETAALIERAVGGFERFCQTMKALDRPEPPQLDPAPQPLAQIRKTLPKLRAQLATLAGQWPGVKGKICRQLSDCPALKRNGGYKQAALEQAFEQLEAFFRNPGIDSVPDKLELLTPQKLKSSLKKNAGPAPQDPFLDACGIFWKTYQEIQADLAHSCFHDALQYVREQTAEAKRRQGLRTFDDLLTGLDQALADAPQLAGHLAERFPVAMVDEFQDTDPIQYRIFRRIYRDRDDICLTLIGDPKQAIYSFRDADLFIYLRAKAEIPKENRWTLVTNWRSTPGLIEAVNRFFQITENPFLDENIPFIAAEPAPQRHRHLIRNGQPPVTVWQLPWDETEKPKPLNLDEARDRVARAVAAEIAALLAEGEAKTTKLGDDPVQAGDVAVLVPTSREGARIKRALAALGIPAVLISRDSVWESEEAEGLVQLLEAVAAPEDRRLARRALASPLLGLTLEEIGRRLADERGWAEWVETLETTRSRWLEQGFLPAFWHLLGRIGLPGRLNRSGDPARRLTNLIHLGELIHQAARTHAGIDACLTWVRRTRAERHGEANELRLEDDEKLVRIATIHAAKGLQYPIVFVPFLFSCRPRKAEGLVLWHDEKGIRRATFEPDKDSEAMRRAEAERLAEDIRLLYVALTRAESALYLAFGPAGTREGHAGRTALARLLSGSDREIKPGKVDPAWLEKLAVSEHIRVLPLPEPEGDAAATRQRRPPPQDLEPARFQRRLERIWQVQSYTAMSEGLPRPPSVPRDEAVTDPALAYPAGPLVGAFLHELLEHLDFAGSLAAQIPALVQRLAPRHGLDPEDMEPGLLDWLEKVAQTPLQPGLTLAGIPLERQLRELSFDFATGPVDPKTLEACLNELEPKGERPPLSLEAFEGLVTGVIDLVFEHEGRYWIADFKSDFLGARLRDYGPKRMGEEIRQRRYDLQYALYTLALHRYLRVRLRDYDYATHFGGVFYLFLRGMRPGKRRYGIFSTRPPRALIERLDTEVFPR</sequence>
<evidence type="ECO:0000256" key="17">
    <source>
        <dbReference type="SAM" id="MobiDB-lite"/>
    </source>
</evidence>
<keyword evidence="6 15" id="KW-0347">Helicase</keyword>
<feature type="domain" description="UvrD-like helicase C-terminal" evidence="19">
    <location>
        <begin position="475"/>
        <end position="738"/>
    </location>
</feature>
<name>A0AAU9CFF1_9GAMM</name>
<dbReference type="SUPFAM" id="SSF52980">
    <property type="entry name" value="Restriction endonuclease-like"/>
    <property type="match status" value="1"/>
</dbReference>
<comment type="similarity">
    <text evidence="15">Belongs to the helicase family. UvrD subfamily.</text>
</comment>
<keyword evidence="7 15" id="KW-0269">Exonuclease</keyword>
<dbReference type="InterPro" id="IPR004586">
    <property type="entry name" value="RecB"/>
</dbReference>
<evidence type="ECO:0000256" key="11">
    <source>
        <dbReference type="ARBA" id="ARBA00023204"/>
    </source>
</evidence>
<dbReference type="InterPro" id="IPR027417">
    <property type="entry name" value="P-loop_NTPase"/>
</dbReference>
<dbReference type="EMBL" id="AP024718">
    <property type="protein sequence ID" value="BCX88958.1"/>
    <property type="molecule type" value="Genomic_DNA"/>
</dbReference>
<comment type="catalytic activity">
    <reaction evidence="13 15">
        <text>Couples ATP hydrolysis with the unwinding of duplex DNA by translocating in the 3'-5' direction.</text>
        <dbReference type="EC" id="5.6.2.4"/>
    </reaction>
</comment>
<feature type="region of interest" description="DNA-binding and helicase activity, interacts with RecC" evidence="15">
    <location>
        <begin position="1"/>
        <end position="833"/>
    </location>
</feature>
<dbReference type="PROSITE" id="PS51198">
    <property type="entry name" value="UVRD_HELICASE_ATP_BIND"/>
    <property type="match status" value="1"/>
</dbReference>
<keyword evidence="2 15" id="KW-0479">Metal-binding</keyword>
<keyword evidence="10 15" id="KW-0238">DNA-binding</keyword>
<comment type="miscellaneous">
    <text evidence="15">In the RecBCD complex, RecB has a slow 3'-5' helicase, an exonuclease activity and loads RecA onto ssDNA, RecD has a fast 5'-3' helicase activity, while RecC stimulates the ATPase and processivity of the RecB helicase and contributes to recognition of the Chi site.</text>
</comment>
<keyword evidence="4 15" id="KW-0227">DNA damage</keyword>
<evidence type="ECO:0000313" key="20">
    <source>
        <dbReference type="EMBL" id="BCX88958.1"/>
    </source>
</evidence>
<dbReference type="PANTHER" id="PTHR11070">
    <property type="entry name" value="UVRD / RECB / PCRA DNA HELICASE FAMILY MEMBER"/>
    <property type="match status" value="1"/>
</dbReference>
<dbReference type="GO" id="GO:0003677">
    <property type="term" value="F:DNA binding"/>
    <property type="evidence" value="ECO:0007669"/>
    <property type="project" value="UniProtKB-UniRule"/>
</dbReference>
<dbReference type="EC" id="5.6.2.4" evidence="15"/>
<evidence type="ECO:0000256" key="10">
    <source>
        <dbReference type="ARBA" id="ARBA00023125"/>
    </source>
</evidence>
<dbReference type="InterPro" id="IPR000212">
    <property type="entry name" value="DNA_helicase_UvrD/REP"/>
</dbReference>
<feature type="active site" description="For nuclease activity" evidence="15">
    <location>
        <position position="1063"/>
    </location>
</feature>
<proteinExistence type="inferred from homology"/>
<evidence type="ECO:0000256" key="16">
    <source>
        <dbReference type="PROSITE-ProRule" id="PRU00560"/>
    </source>
</evidence>
<keyword evidence="9 15" id="KW-0460">Magnesium</keyword>
<dbReference type="RefSeq" id="WP_286291183.1">
    <property type="nucleotide sequence ID" value="NZ_AP024718.1"/>
</dbReference>
<dbReference type="Proteomes" id="UP001321450">
    <property type="component" value="Chromosome"/>
</dbReference>
<evidence type="ECO:0000256" key="8">
    <source>
        <dbReference type="ARBA" id="ARBA00022840"/>
    </source>
</evidence>
<dbReference type="GO" id="GO:0009338">
    <property type="term" value="C:exodeoxyribonuclease V complex"/>
    <property type="evidence" value="ECO:0007669"/>
    <property type="project" value="TreeGrafter"/>
</dbReference>
<dbReference type="Gene3D" id="1.10.486.10">
    <property type="entry name" value="PCRA, domain 4"/>
    <property type="match status" value="1"/>
</dbReference>
<feature type="region of interest" description="Nuclease activity, interacts with RecD and RecA" evidence="15">
    <location>
        <begin position="895"/>
        <end position="1158"/>
    </location>
</feature>
<evidence type="ECO:0000256" key="6">
    <source>
        <dbReference type="ARBA" id="ARBA00022806"/>
    </source>
</evidence>
<dbReference type="GO" id="GO:0000287">
    <property type="term" value="F:magnesium ion binding"/>
    <property type="evidence" value="ECO:0007669"/>
    <property type="project" value="UniProtKB-UniRule"/>
</dbReference>
<feature type="binding site" evidence="15">
    <location>
        <position position="1050"/>
    </location>
    <ligand>
        <name>Mg(2+)</name>
        <dbReference type="ChEBI" id="CHEBI:18420"/>
    </ligand>
</feature>
<dbReference type="AlphaFoldDB" id="A0AAU9CFF1"/>
<organism evidence="20 21">
    <name type="scientific">Methylomarinovum tepidoasis</name>
    <dbReference type="NCBI Taxonomy" id="2840183"/>
    <lineage>
        <taxon>Bacteria</taxon>
        <taxon>Pseudomonadati</taxon>
        <taxon>Pseudomonadota</taxon>
        <taxon>Gammaproteobacteria</taxon>
        <taxon>Methylococcales</taxon>
        <taxon>Methylothermaceae</taxon>
        <taxon>Methylomarinovum</taxon>
    </lineage>
</organism>
<evidence type="ECO:0000259" key="18">
    <source>
        <dbReference type="PROSITE" id="PS51198"/>
    </source>
</evidence>
<comment type="catalytic activity">
    <reaction evidence="14 15">
        <text>ATP + H2O = ADP + phosphate + H(+)</text>
        <dbReference type="Rhea" id="RHEA:13065"/>
        <dbReference type="ChEBI" id="CHEBI:15377"/>
        <dbReference type="ChEBI" id="CHEBI:15378"/>
        <dbReference type="ChEBI" id="CHEBI:30616"/>
        <dbReference type="ChEBI" id="CHEBI:43474"/>
        <dbReference type="ChEBI" id="CHEBI:456216"/>
        <dbReference type="EC" id="5.6.2.4"/>
    </reaction>
</comment>
<dbReference type="Pfam" id="PF12705">
    <property type="entry name" value="PDDEXK_1"/>
    <property type="match status" value="1"/>
</dbReference>
<keyword evidence="1 15" id="KW-0540">Nuclease</keyword>
<dbReference type="EC" id="3.1.11.5" evidence="15"/>
<dbReference type="CDD" id="cd22352">
    <property type="entry name" value="RecB_C-like"/>
    <property type="match status" value="1"/>
</dbReference>
<dbReference type="Gene3D" id="3.40.50.300">
    <property type="entry name" value="P-loop containing nucleotide triphosphate hydrolases"/>
    <property type="match status" value="2"/>
</dbReference>
<evidence type="ECO:0000256" key="14">
    <source>
        <dbReference type="ARBA" id="ARBA00048988"/>
    </source>
</evidence>
<evidence type="ECO:0000259" key="19">
    <source>
        <dbReference type="PROSITE" id="PS51217"/>
    </source>
</evidence>
<keyword evidence="8 15" id="KW-0067">ATP-binding</keyword>
<feature type="binding site" evidence="15">
    <location>
        <position position="1063"/>
    </location>
    <ligand>
        <name>Mg(2+)</name>
        <dbReference type="ChEBI" id="CHEBI:18420"/>
    </ligand>
</feature>
<evidence type="ECO:0000256" key="4">
    <source>
        <dbReference type="ARBA" id="ARBA00022763"/>
    </source>
</evidence>
<keyword evidence="5 15" id="KW-0378">Hydrolase</keyword>
<dbReference type="KEGG" id="meiy:MIN45_P1328"/>
<dbReference type="NCBIfam" id="TIGR00609">
    <property type="entry name" value="recB"/>
    <property type="match status" value="1"/>
</dbReference>
<dbReference type="InterPro" id="IPR011604">
    <property type="entry name" value="PDDEXK-like_dom_sf"/>
</dbReference>
<feature type="binding site" evidence="15">
    <location>
        <position position="938"/>
    </location>
    <ligand>
        <name>Mg(2+)</name>
        <dbReference type="ChEBI" id="CHEBI:18420"/>
    </ligand>
</feature>
<feature type="domain" description="UvrD-like helicase ATP-binding" evidence="18">
    <location>
        <begin position="1"/>
        <end position="446"/>
    </location>
</feature>
<dbReference type="GO" id="GO:0000724">
    <property type="term" value="P:double-strand break repair via homologous recombination"/>
    <property type="evidence" value="ECO:0007669"/>
    <property type="project" value="UniProtKB-UniRule"/>
</dbReference>
<dbReference type="GO" id="GO:0005829">
    <property type="term" value="C:cytosol"/>
    <property type="evidence" value="ECO:0007669"/>
    <property type="project" value="TreeGrafter"/>
</dbReference>
<evidence type="ECO:0000256" key="7">
    <source>
        <dbReference type="ARBA" id="ARBA00022839"/>
    </source>
</evidence>
<accession>A0AAU9CFF1</accession>
<dbReference type="SUPFAM" id="SSF52540">
    <property type="entry name" value="P-loop containing nucleoside triphosphate hydrolases"/>
    <property type="match status" value="1"/>
</dbReference>
<protein>
    <recommendedName>
        <fullName evidence="15">RecBCD enzyme subunit RecB</fullName>
        <ecNumber evidence="15">3.1.11.5</ecNumber>
        <ecNumber evidence="15">5.6.2.4</ecNumber>
    </recommendedName>
    <alternativeName>
        <fullName evidence="15">DNA 3'-5' helicase subunit RecB</fullName>
    </alternativeName>
    <alternativeName>
        <fullName evidence="15">Exonuclease V subunit RecB</fullName>
        <shortName evidence="15">ExoV subunit RecB</shortName>
    </alternativeName>
    <alternativeName>
        <fullName evidence="15">Helicase/nuclease RecBCD subunit RecB</fullName>
    </alternativeName>
</protein>
<evidence type="ECO:0000256" key="3">
    <source>
        <dbReference type="ARBA" id="ARBA00022741"/>
    </source>
</evidence>
<feature type="region of interest" description="Disordered" evidence="17">
    <location>
        <begin position="863"/>
        <end position="886"/>
    </location>
</feature>
<keyword evidence="12 15" id="KW-0413">Isomerase</keyword>
<keyword evidence="11 15" id="KW-0234">DNA repair</keyword>
<comment type="function">
    <text evidence="15">A helicase/nuclease that prepares dsDNA breaks (DSB) for recombinational DNA repair. Binds to DSBs and unwinds DNA via a highly rapid and processive ATP-dependent bidirectional helicase activity. Unwinds dsDNA until it encounters a Chi (crossover hotspot instigator) sequence from the 3' direction. Cuts ssDNA a few nucleotides 3' to the Chi site. The properties and activities of the enzyme are changed at Chi. The Chi-altered holoenzyme produces a long 3'-ssDNA overhang and facilitates RecA-binding to the ssDNA for homologous DNA recombination and repair. Holoenzyme degrades any linearized DNA that is unable to undergo homologous recombination. In the holoenzyme this subunit contributes ATPase, 3'-5' helicase, exonuclease activity and loads RecA onto ssDNA.</text>
</comment>
<evidence type="ECO:0000256" key="13">
    <source>
        <dbReference type="ARBA" id="ARBA00034617"/>
    </source>
</evidence>
<comment type="catalytic activity">
    <reaction evidence="15">
        <text>Exonucleolytic cleavage (in the presence of ATP) in either 5'- to 3'- or 3'- to 5'-direction to yield 5'-phosphooligonucleotides.</text>
        <dbReference type="EC" id="3.1.11.5"/>
    </reaction>
</comment>
<evidence type="ECO:0000256" key="2">
    <source>
        <dbReference type="ARBA" id="ARBA00022723"/>
    </source>
</evidence>
<dbReference type="PROSITE" id="PS51217">
    <property type="entry name" value="UVRD_HELICASE_CTER"/>
    <property type="match status" value="1"/>
</dbReference>
<dbReference type="Gene3D" id="3.90.320.10">
    <property type="match status" value="1"/>
</dbReference>
<keyword evidence="3 15" id="KW-0547">Nucleotide-binding</keyword>
<comment type="subunit">
    <text evidence="15">Heterotrimer of RecB, RecC and RecD. All subunits contribute to DNA-binding. Interacts with RecA.</text>
</comment>
<dbReference type="Pfam" id="PF13361">
    <property type="entry name" value="UvrD_C"/>
    <property type="match status" value="1"/>
</dbReference>
<dbReference type="InterPro" id="IPR014016">
    <property type="entry name" value="UvrD-like_ATP-bd"/>
</dbReference>
<dbReference type="InterPro" id="IPR014017">
    <property type="entry name" value="DNA_helicase_UvrD-like_C"/>
</dbReference>
<keyword evidence="21" id="KW-1185">Reference proteome</keyword>
<dbReference type="GO" id="GO:0008854">
    <property type="term" value="F:exodeoxyribonuclease V activity"/>
    <property type="evidence" value="ECO:0007669"/>
    <property type="project" value="UniProtKB-EC"/>
</dbReference>
<evidence type="ECO:0000313" key="21">
    <source>
        <dbReference type="Proteomes" id="UP001321450"/>
    </source>
</evidence>
<feature type="binding site" evidence="16">
    <location>
        <begin position="22"/>
        <end position="29"/>
    </location>
    <ligand>
        <name>ATP</name>
        <dbReference type="ChEBI" id="CHEBI:30616"/>
    </ligand>
</feature>
<evidence type="ECO:0000256" key="15">
    <source>
        <dbReference type="HAMAP-Rule" id="MF_01485"/>
    </source>
</evidence>
<dbReference type="PANTHER" id="PTHR11070:SF23">
    <property type="entry name" value="RECBCD ENZYME SUBUNIT RECB"/>
    <property type="match status" value="1"/>
</dbReference>
<dbReference type="HAMAP" id="MF_01485">
    <property type="entry name" value="RecB"/>
    <property type="match status" value="1"/>
</dbReference>
<dbReference type="InterPro" id="IPR011335">
    <property type="entry name" value="Restrct_endonuc-II-like"/>
</dbReference>
<gene>
    <name evidence="15" type="primary">recB</name>
    <name evidence="20" type="ORF">MIN45_P1328</name>
</gene>
<comment type="domain">
    <text evidence="15">The N-terminal DNA-binding domain is a ssDNA-dependent ATPase and has ATP-dependent 3'-5' helicase function. This domain interacts with RecC.</text>
</comment>
<dbReference type="InterPro" id="IPR038726">
    <property type="entry name" value="PDDEXK_AddAB-type"/>
</dbReference>
<comment type="cofactor">
    <cofactor evidence="15">
        <name>Mg(2+)</name>
        <dbReference type="ChEBI" id="CHEBI:18420"/>
    </cofactor>
    <text evidence="15">Binds 1 Mg(2+) ion per subunit.</text>
</comment>
<evidence type="ECO:0000256" key="9">
    <source>
        <dbReference type="ARBA" id="ARBA00022842"/>
    </source>
</evidence>
<dbReference type="GO" id="GO:0005524">
    <property type="term" value="F:ATP binding"/>
    <property type="evidence" value="ECO:0007669"/>
    <property type="project" value="UniProtKB-UniRule"/>
</dbReference>